<comment type="caution">
    <text evidence="8">The sequence shown here is derived from an EMBL/GenBank/DDBJ whole genome shotgun (WGS) entry which is preliminary data.</text>
</comment>
<dbReference type="GO" id="GO:0005524">
    <property type="term" value="F:ATP binding"/>
    <property type="evidence" value="ECO:0007669"/>
    <property type="project" value="UniProtKB-KW"/>
</dbReference>
<evidence type="ECO:0000259" key="7">
    <source>
        <dbReference type="PROSITE" id="PS50893"/>
    </source>
</evidence>
<evidence type="ECO:0000256" key="4">
    <source>
        <dbReference type="ARBA" id="ARBA00022840"/>
    </source>
</evidence>
<evidence type="ECO:0000256" key="5">
    <source>
        <dbReference type="ARBA" id="ARBA00023136"/>
    </source>
</evidence>
<organism evidence="8 9">
    <name type="scientific">Roseateles aquatilis</name>
    <dbReference type="NCBI Taxonomy" id="431061"/>
    <lineage>
        <taxon>Bacteria</taxon>
        <taxon>Pseudomonadati</taxon>
        <taxon>Pseudomonadota</taxon>
        <taxon>Betaproteobacteria</taxon>
        <taxon>Burkholderiales</taxon>
        <taxon>Sphaerotilaceae</taxon>
        <taxon>Roseateles</taxon>
    </lineage>
</organism>
<dbReference type="SUPFAM" id="SSF52540">
    <property type="entry name" value="P-loop containing nucleoside triphosphate hydrolases"/>
    <property type="match status" value="1"/>
</dbReference>
<protein>
    <submittedName>
        <fullName evidence="8">ABC transporter ATP-binding protein</fullName>
    </submittedName>
</protein>
<dbReference type="Gene3D" id="2.40.50.100">
    <property type="match status" value="1"/>
</dbReference>
<name>A0A246J132_9BURK</name>
<dbReference type="RefSeq" id="WP_088386858.1">
    <property type="nucleotide sequence ID" value="NZ_NIOF01000011.1"/>
</dbReference>
<dbReference type="InterPro" id="IPR027417">
    <property type="entry name" value="P-loop_NTPase"/>
</dbReference>
<dbReference type="EMBL" id="NIOF01000011">
    <property type="protein sequence ID" value="OWQ86311.1"/>
    <property type="molecule type" value="Genomic_DNA"/>
</dbReference>
<dbReference type="GO" id="GO:0015408">
    <property type="term" value="F:ABC-type ferric iron transporter activity"/>
    <property type="evidence" value="ECO:0007669"/>
    <property type="project" value="InterPro"/>
</dbReference>
<keyword evidence="3" id="KW-0547">Nucleotide-binding</keyword>
<evidence type="ECO:0000256" key="3">
    <source>
        <dbReference type="ARBA" id="ARBA00022741"/>
    </source>
</evidence>
<dbReference type="SMART" id="SM00382">
    <property type="entry name" value="AAA"/>
    <property type="match status" value="1"/>
</dbReference>
<keyword evidence="1" id="KW-0813">Transport</keyword>
<dbReference type="PROSITE" id="PS50893">
    <property type="entry name" value="ABC_TRANSPORTER_2"/>
    <property type="match status" value="1"/>
</dbReference>
<evidence type="ECO:0000313" key="8">
    <source>
        <dbReference type="EMBL" id="OWQ86311.1"/>
    </source>
</evidence>
<dbReference type="InterPro" id="IPR008995">
    <property type="entry name" value="Mo/tungstate-bd_C_term_dom"/>
</dbReference>
<evidence type="ECO:0000256" key="1">
    <source>
        <dbReference type="ARBA" id="ARBA00022448"/>
    </source>
</evidence>
<keyword evidence="2" id="KW-1003">Cell membrane</keyword>
<dbReference type="Pfam" id="PF08402">
    <property type="entry name" value="TOBE_2"/>
    <property type="match status" value="1"/>
</dbReference>
<dbReference type="OrthoDB" id="5298774at2"/>
<dbReference type="Proteomes" id="UP000197468">
    <property type="component" value="Unassembled WGS sequence"/>
</dbReference>
<evidence type="ECO:0000256" key="6">
    <source>
        <dbReference type="SAM" id="MobiDB-lite"/>
    </source>
</evidence>
<reference evidence="8 9" key="1">
    <citation type="journal article" date="2008" name="Int. J. Syst. Evol. Microbiol.">
        <title>Description of Roseateles aquatilis sp. nov. and Roseateles terrae sp. nov., in the class Betaproteobacteria, and emended description of the genus Roseateles.</title>
        <authorList>
            <person name="Gomila M."/>
            <person name="Bowien B."/>
            <person name="Falsen E."/>
            <person name="Moore E.R."/>
            <person name="Lalucat J."/>
        </authorList>
    </citation>
    <scope>NUCLEOTIDE SEQUENCE [LARGE SCALE GENOMIC DNA]</scope>
    <source>
        <strain evidence="8 9">CCUG 48205</strain>
    </source>
</reference>
<proteinExistence type="predicted"/>
<evidence type="ECO:0000313" key="9">
    <source>
        <dbReference type="Proteomes" id="UP000197468"/>
    </source>
</evidence>
<dbReference type="InterPro" id="IPR003439">
    <property type="entry name" value="ABC_transporter-like_ATP-bd"/>
</dbReference>
<dbReference type="PANTHER" id="PTHR43875:SF14">
    <property type="entry name" value="ABC TRANSPORTER ATP-BINDING PROTEIN"/>
    <property type="match status" value="1"/>
</dbReference>
<evidence type="ECO:0000256" key="2">
    <source>
        <dbReference type="ARBA" id="ARBA00022475"/>
    </source>
</evidence>
<sequence>MARIDLDLAHAYRPDPKEDSDYALLPLTMSFEDGGAYALLGPSGCGKTTLLNIVSGLLRPSQGGVRFDGRDVTALTPQQRNIAQVFQFPVIYDTMTVAENLAFPLRNRGVAKERIRARVGRIAEMLELSDQLDRRASGLTADAKQKISLGRGLVREDVSAVLFDEPLTVIDPHLKWQLRRKLKQIHHELKLTLIYVTHDQVEALTFADRIVVMTRGRAVQVGSAGELFERPSHRFVGHFIGSPGMNFLRAATDASGALTLAGRPIPGQADGDVPGWRPDGRLPPGAALSLGIRPEYVEVHALADGGPLPDGCVAGQVERVQDIGTYWLLTAAIGGETLKARLSAQSHPPAVGARVALRVLGPHTCIYGADDALIATAAPGREERPDRTRRDAEDLR</sequence>
<accession>A0A246J132</accession>
<dbReference type="GO" id="GO:0016887">
    <property type="term" value="F:ATP hydrolysis activity"/>
    <property type="evidence" value="ECO:0007669"/>
    <property type="project" value="InterPro"/>
</dbReference>
<dbReference type="Pfam" id="PF00005">
    <property type="entry name" value="ABC_tran"/>
    <property type="match status" value="1"/>
</dbReference>
<dbReference type="InterPro" id="IPR047641">
    <property type="entry name" value="ABC_transpr_MalK/UgpC-like"/>
</dbReference>
<dbReference type="InterPro" id="IPR015853">
    <property type="entry name" value="ABC_transpr_FbpC"/>
</dbReference>
<dbReference type="InterPro" id="IPR003593">
    <property type="entry name" value="AAA+_ATPase"/>
</dbReference>
<dbReference type="SUPFAM" id="SSF50331">
    <property type="entry name" value="MOP-like"/>
    <property type="match status" value="1"/>
</dbReference>
<dbReference type="AlphaFoldDB" id="A0A246J132"/>
<keyword evidence="5" id="KW-0472">Membrane</keyword>
<dbReference type="FunFam" id="3.40.50.300:FF:000042">
    <property type="entry name" value="Maltose/maltodextrin ABC transporter, ATP-binding protein"/>
    <property type="match status" value="1"/>
</dbReference>
<dbReference type="Gene3D" id="3.40.50.300">
    <property type="entry name" value="P-loop containing nucleotide triphosphate hydrolases"/>
    <property type="match status" value="1"/>
</dbReference>
<feature type="domain" description="ABC transporter" evidence="7">
    <location>
        <begin position="6"/>
        <end position="240"/>
    </location>
</feature>
<dbReference type="PANTHER" id="PTHR43875">
    <property type="entry name" value="MALTODEXTRIN IMPORT ATP-BINDING PROTEIN MSMX"/>
    <property type="match status" value="1"/>
</dbReference>
<keyword evidence="4 8" id="KW-0067">ATP-binding</keyword>
<dbReference type="GO" id="GO:0055052">
    <property type="term" value="C:ATP-binding cassette (ABC) transporter complex, substrate-binding subunit-containing"/>
    <property type="evidence" value="ECO:0007669"/>
    <property type="project" value="TreeGrafter"/>
</dbReference>
<gene>
    <name evidence="8" type="ORF">CDN99_20990</name>
</gene>
<dbReference type="CDD" id="cd03259">
    <property type="entry name" value="ABC_Carb_Solutes_like"/>
    <property type="match status" value="1"/>
</dbReference>
<dbReference type="InterPro" id="IPR013611">
    <property type="entry name" value="Transp-assoc_OB_typ2"/>
</dbReference>
<feature type="region of interest" description="Disordered" evidence="6">
    <location>
        <begin position="377"/>
        <end position="396"/>
    </location>
</feature>
<keyword evidence="9" id="KW-1185">Reference proteome</keyword>
<feature type="compositionally biased region" description="Basic and acidic residues" evidence="6">
    <location>
        <begin position="380"/>
        <end position="396"/>
    </location>
</feature>